<dbReference type="Pfam" id="PF03009">
    <property type="entry name" value="GDPD"/>
    <property type="match status" value="1"/>
</dbReference>
<dbReference type="AlphaFoldDB" id="A0A9E5A011"/>
<dbReference type="InterPro" id="IPR017946">
    <property type="entry name" value="PLC-like_Pdiesterase_TIM-brl"/>
</dbReference>
<dbReference type="EMBL" id="JAPVER010000020">
    <property type="protein sequence ID" value="MCZ3367083.1"/>
    <property type="molecule type" value="Genomic_DNA"/>
</dbReference>
<gene>
    <name evidence="3" type="ORF">O3H35_14055</name>
    <name evidence="2" type="ORF">O3H54_14435</name>
</gene>
<organism evidence="2 4">
    <name type="scientific">Methanobacterium veterum</name>
    <dbReference type="NCBI Taxonomy" id="408577"/>
    <lineage>
        <taxon>Archaea</taxon>
        <taxon>Methanobacteriati</taxon>
        <taxon>Methanobacteriota</taxon>
        <taxon>Methanomada group</taxon>
        <taxon>Methanobacteria</taxon>
        <taxon>Methanobacteriales</taxon>
        <taxon>Methanobacteriaceae</taxon>
        <taxon>Methanobacterium</taxon>
    </lineage>
</organism>
<dbReference type="PROSITE" id="PS51704">
    <property type="entry name" value="GP_PDE"/>
    <property type="match status" value="1"/>
</dbReference>
<name>A0A9E5A011_9EURY</name>
<dbReference type="InterPro" id="IPR030395">
    <property type="entry name" value="GP_PDE_dom"/>
</dbReference>
<dbReference type="Gene3D" id="3.20.20.190">
    <property type="entry name" value="Phosphatidylinositol (PI) phosphodiesterase"/>
    <property type="match status" value="1"/>
</dbReference>
<evidence type="ECO:0000313" key="3">
    <source>
        <dbReference type="EMBL" id="MCZ3373769.1"/>
    </source>
</evidence>
<dbReference type="RefSeq" id="WP_048082367.1">
    <property type="nucleotide sequence ID" value="NZ_JAPVER010000020.1"/>
</dbReference>
<dbReference type="PANTHER" id="PTHR46211">
    <property type="entry name" value="GLYCEROPHOSPHORYL DIESTER PHOSPHODIESTERASE"/>
    <property type="match status" value="1"/>
</dbReference>
<dbReference type="Proteomes" id="UP001068021">
    <property type="component" value="Unassembled WGS sequence"/>
</dbReference>
<keyword evidence="4" id="KW-1185">Reference proteome</keyword>
<dbReference type="PANTHER" id="PTHR46211:SF14">
    <property type="entry name" value="GLYCEROPHOSPHODIESTER PHOSPHODIESTERASE"/>
    <property type="match status" value="1"/>
</dbReference>
<dbReference type="GO" id="GO:0008081">
    <property type="term" value="F:phosphoric diester hydrolase activity"/>
    <property type="evidence" value="ECO:0007669"/>
    <property type="project" value="InterPro"/>
</dbReference>
<sequence length="220" mass="24857">MQVIAHRGASFLEPENTIRAIEMAVKMGADFVEVDVRVSKDNKLVIMHDADINRTTDGKGLVKDYTVSELKKLDAGDKETIPTLEEVMQCVKNRIGLVIEIKEPGTEGKILEKIDENNLENVILTSFYHKSIKNARKMNHSVDAGIIFTCQPVDVNQMASNANANIIFPSYRYMNEDMVKQAHRNGISVYPWTIDDPEIFEKFVEMGVDGIVTNKLIEKR</sequence>
<comment type="caution">
    <text evidence="2">The sequence shown here is derived from an EMBL/GenBank/DDBJ whole genome shotgun (WGS) entry which is preliminary data.</text>
</comment>
<dbReference type="SUPFAM" id="SSF51695">
    <property type="entry name" value="PLC-like phosphodiesterases"/>
    <property type="match status" value="1"/>
</dbReference>
<evidence type="ECO:0000259" key="1">
    <source>
        <dbReference type="PROSITE" id="PS51704"/>
    </source>
</evidence>
<accession>A0A9E5A011</accession>
<dbReference type="EMBL" id="JAPVES010000030">
    <property type="protein sequence ID" value="MCZ3373769.1"/>
    <property type="molecule type" value="Genomic_DNA"/>
</dbReference>
<feature type="domain" description="GP-PDE" evidence="1">
    <location>
        <begin position="1"/>
        <end position="220"/>
    </location>
</feature>
<dbReference type="GO" id="GO:0006629">
    <property type="term" value="P:lipid metabolic process"/>
    <property type="evidence" value="ECO:0007669"/>
    <property type="project" value="InterPro"/>
</dbReference>
<proteinExistence type="predicted"/>
<evidence type="ECO:0000313" key="2">
    <source>
        <dbReference type="EMBL" id="MCZ3367083.1"/>
    </source>
</evidence>
<protein>
    <submittedName>
        <fullName evidence="2">Glycerophosphodiester phosphodiesterase family protein</fullName>
    </submittedName>
</protein>
<reference evidence="2" key="1">
    <citation type="submission" date="2022-12" db="EMBL/GenBank/DDBJ databases">
        <title>Reclassification of two methanogenic archaea species isolated from the Kolyma lowland permafrost.</title>
        <authorList>
            <person name="Trubitsyn V.E."/>
            <person name="Rivkina E.M."/>
            <person name="Shcherbakova V.A."/>
        </authorList>
    </citation>
    <scope>NUCLEOTIDE SEQUENCE</scope>
    <source>
        <strain evidence="2">M2</strain>
        <strain evidence="3">MK4</strain>
    </source>
</reference>
<evidence type="ECO:0000313" key="4">
    <source>
        <dbReference type="Proteomes" id="UP001068021"/>
    </source>
</evidence>
<dbReference type="Proteomes" id="UP001074446">
    <property type="component" value="Unassembled WGS sequence"/>
</dbReference>